<dbReference type="GO" id="GO:0008270">
    <property type="term" value="F:zinc ion binding"/>
    <property type="evidence" value="ECO:0007669"/>
    <property type="project" value="UniProtKB-KW"/>
</dbReference>
<keyword evidence="4" id="KW-0863">Zinc-finger</keyword>
<dbReference type="Pfam" id="PF22936">
    <property type="entry name" value="Pol_BBD"/>
    <property type="match status" value="1"/>
</dbReference>
<dbReference type="InterPro" id="IPR013103">
    <property type="entry name" value="RVT_2"/>
</dbReference>
<dbReference type="PROSITE" id="PS50158">
    <property type="entry name" value="ZF_CCHC"/>
    <property type="match status" value="1"/>
</dbReference>
<dbReference type="OrthoDB" id="1938465at2759"/>
<dbReference type="GO" id="GO:0003676">
    <property type="term" value="F:nucleic acid binding"/>
    <property type="evidence" value="ECO:0007669"/>
    <property type="project" value="InterPro"/>
</dbReference>
<feature type="domain" description="Integrase catalytic" evidence="7">
    <location>
        <begin position="451"/>
        <end position="625"/>
    </location>
</feature>
<evidence type="ECO:0000256" key="4">
    <source>
        <dbReference type="PROSITE-ProRule" id="PRU00047"/>
    </source>
</evidence>
<feature type="domain" description="CCHC-type" evidence="6">
    <location>
        <begin position="221"/>
        <end position="237"/>
    </location>
</feature>
<dbReference type="GO" id="GO:0008233">
    <property type="term" value="F:peptidase activity"/>
    <property type="evidence" value="ECO:0007669"/>
    <property type="project" value="UniProtKB-KW"/>
</dbReference>
<reference evidence="8" key="1">
    <citation type="submission" date="2020-01" db="EMBL/GenBank/DDBJ databases">
        <authorList>
            <person name="Mishra B."/>
        </authorList>
    </citation>
    <scope>NUCLEOTIDE SEQUENCE [LARGE SCALE GENOMIC DNA]</scope>
</reference>
<keyword evidence="1" id="KW-0645">Protease</keyword>
<dbReference type="GO" id="GO:0015074">
    <property type="term" value="P:DNA integration"/>
    <property type="evidence" value="ECO:0007669"/>
    <property type="project" value="InterPro"/>
</dbReference>
<dbReference type="Pfam" id="PF00665">
    <property type="entry name" value="rve"/>
    <property type="match status" value="1"/>
</dbReference>
<proteinExistence type="predicted"/>
<dbReference type="Proteomes" id="UP000467841">
    <property type="component" value="Unassembled WGS sequence"/>
</dbReference>
<dbReference type="AlphaFoldDB" id="A0A6D2I5L4"/>
<dbReference type="InterPro" id="IPR025724">
    <property type="entry name" value="GAG-pre-integrase_dom"/>
</dbReference>
<dbReference type="InterPro" id="IPR039537">
    <property type="entry name" value="Retrotran_Ty1/copia-like"/>
</dbReference>
<evidence type="ECO:0000256" key="1">
    <source>
        <dbReference type="ARBA" id="ARBA00022670"/>
    </source>
</evidence>
<keyword evidence="2" id="KW-0479">Metal-binding</keyword>
<sequence>MAANNDTVDIAQQTVHNINMSNITKLNSTNYLMWSLQVHALLDGYDLAGYLDESSATPPATLTTNEVTSVNPAHTKWKHQDRLIYSGLLGAISLTIQPILSTSRTSAEIWSTLASTYAKPSRGHIKQIKHQLKQWSKGTKSIDEYIHGFTMRFDQLAILGKPIDHEDQLEYILEGLPEDYKSVVDQIEGRNTPPSLTEVHEKLLNREAKLISADSLEYQGKCQLCGVQGHSAKRCPQLPSSYNTIPPNQTQQSQRQWQPRANLAIGSPDPAAGWVMDSGATHHMTSDLQNLALHQPYTGEDNVLIGDGSGLSITHIGSKTVPTPSRSLTLSNILCVPHIHKNLISVYRLCNSNKVSVEFFPAHFQVKDLCSGVPLLQGKTNGELYEWPLSTSHVTSFFASSQPKITSTDWHYRLGHPSPPILNKIISSFSLDCSNTSPTTSLCIDCSINKSHKLPFHQTTLKSTRLLEYIFSDVWSSPLLSCDNYKYYLVLVDHYTRYTWFYPLKTKSQVIEVFKPFKSLVETKFNSKINNLYSDNGGEFIALRSFLAASGISHLTSPPHTPEHNGISERKHRHIVETGLSLLTHAGMPKTYWTYAFATATYLINRLPTPVIAMDSPYHKIFGVVPNYSKLRIFGSLCFPWLRPYNTNKLQNRSTPCVFLGYSLTQSAYLCLQPSSGRIYVSRHVKFDESAFPFHSLSRTTSESLESQPTTPTTTPPHDQIRLPQPLVSPPPPLQPGPTNSGLPPEQSTSEDIHSNPVSIAGRDSGDQTSSTPSPATHNEAQTENTSPTPNNEAQSENTNPIPNNEAQPDNSNPTSPISPPNLPNQDDNIQSSFSSSSDDDAPDPPPLNIHPMQTRRKNNIVKPNSKYNLSAALSTNIASEPMTLTQAMKDRRWRGAISGEIDAFAVNRTFSLVPRPPNKNVVGCKWLYTNKYLSSGLHHRHKARLVAKGYNQQLGRDYTDTFSPVIKSTTIRAVLDVAVTKSWPLLQLDVNNAFFTGHLE</sequence>
<dbReference type="InterPro" id="IPR001584">
    <property type="entry name" value="Integrase_cat-core"/>
</dbReference>
<feature type="region of interest" description="Disordered" evidence="5">
    <location>
        <begin position="698"/>
        <end position="864"/>
    </location>
</feature>
<dbReference type="PANTHER" id="PTHR42648:SF26">
    <property type="entry name" value="INTEGRASE CATALYTIC DOMAIN-CONTAINING PROTEIN"/>
    <property type="match status" value="1"/>
</dbReference>
<evidence type="ECO:0008006" key="10">
    <source>
        <dbReference type="Google" id="ProtNLM"/>
    </source>
</evidence>
<dbReference type="PANTHER" id="PTHR42648">
    <property type="entry name" value="TRANSPOSASE, PUTATIVE-RELATED"/>
    <property type="match status" value="1"/>
</dbReference>
<name>A0A6D2I5L4_9BRAS</name>
<dbReference type="PROSITE" id="PS50994">
    <property type="entry name" value="INTEGRASE"/>
    <property type="match status" value="1"/>
</dbReference>
<dbReference type="Pfam" id="PF07727">
    <property type="entry name" value="RVT_2"/>
    <property type="match status" value="1"/>
</dbReference>
<protein>
    <recommendedName>
        <fullName evidence="10">Integrase catalytic domain-containing protein</fullName>
    </recommendedName>
</protein>
<dbReference type="SUPFAM" id="SSF53098">
    <property type="entry name" value="Ribonuclease H-like"/>
    <property type="match status" value="1"/>
</dbReference>
<evidence type="ECO:0000256" key="3">
    <source>
        <dbReference type="ARBA" id="ARBA00022801"/>
    </source>
</evidence>
<evidence type="ECO:0000256" key="5">
    <source>
        <dbReference type="SAM" id="MobiDB-lite"/>
    </source>
</evidence>
<dbReference type="InterPro" id="IPR012337">
    <property type="entry name" value="RNaseH-like_sf"/>
</dbReference>
<dbReference type="GO" id="GO:0006508">
    <property type="term" value="P:proteolysis"/>
    <property type="evidence" value="ECO:0007669"/>
    <property type="project" value="UniProtKB-KW"/>
</dbReference>
<dbReference type="Pfam" id="PF14223">
    <property type="entry name" value="Retrotran_gag_2"/>
    <property type="match status" value="1"/>
</dbReference>
<gene>
    <name evidence="8" type="ORF">MERR_LOCUS10605</name>
</gene>
<comment type="caution">
    <text evidence="8">The sequence shown here is derived from an EMBL/GenBank/DDBJ whole genome shotgun (WGS) entry which is preliminary data.</text>
</comment>
<dbReference type="InterPro" id="IPR054722">
    <property type="entry name" value="PolX-like_BBD"/>
</dbReference>
<dbReference type="InterPro" id="IPR036397">
    <property type="entry name" value="RNaseH_sf"/>
</dbReference>
<dbReference type="InterPro" id="IPR001878">
    <property type="entry name" value="Znf_CCHC"/>
</dbReference>
<keyword evidence="9" id="KW-1185">Reference proteome</keyword>
<dbReference type="InterPro" id="IPR057670">
    <property type="entry name" value="SH3_retrovirus"/>
</dbReference>
<evidence type="ECO:0000256" key="2">
    <source>
        <dbReference type="ARBA" id="ARBA00022723"/>
    </source>
</evidence>
<feature type="compositionally biased region" description="Low complexity" evidence="5">
    <location>
        <begin position="698"/>
        <end position="717"/>
    </location>
</feature>
<keyword evidence="4" id="KW-0862">Zinc</keyword>
<feature type="compositionally biased region" description="Polar residues" evidence="5">
    <location>
        <begin position="767"/>
        <end position="808"/>
    </location>
</feature>
<dbReference type="Pfam" id="PF25597">
    <property type="entry name" value="SH3_retrovirus"/>
    <property type="match status" value="1"/>
</dbReference>
<evidence type="ECO:0000259" key="7">
    <source>
        <dbReference type="PROSITE" id="PS50994"/>
    </source>
</evidence>
<keyword evidence="3" id="KW-0378">Hydrolase</keyword>
<organism evidence="8 9">
    <name type="scientific">Microthlaspi erraticum</name>
    <dbReference type="NCBI Taxonomy" id="1685480"/>
    <lineage>
        <taxon>Eukaryota</taxon>
        <taxon>Viridiplantae</taxon>
        <taxon>Streptophyta</taxon>
        <taxon>Embryophyta</taxon>
        <taxon>Tracheophyta</taxon>
        <taxon>Spermatophyta</taxon>
        <taxon>Magnoliopsida</taxon>
        <taxon>eudicotyledons</taxon>
        <taxon>Gunneridae</taxon>
        <taxon>Pentapetalae</taxon>
        <taxon>rosids</taxon>
        <taxon>malvids</taxon>
        <taxon>Brassicales</taxon>
        <taxon>Brassicaceae</taxon>
        <taxon>Coluteocarpeae</taxon>
        <taxon>Microthlaspi</taxon>
    </lineage>
</organism>
<dbReference type="EMBL" id="CACVBM020000777">
    <property type="protein sequence ID" value="CAA7023370.1"/>
    <property type="molecule type" value="Genomic_DNA"/>
</dbReference>
<evidence type="ECO:0000313" key="8">
    <source>
        <dbReference type="EMBL" id="CAA7023370.1"/>
    </source>
</evidence>
<feature type="compositionally biased region" description="Polar residues" evidence="5">
    <location>
        <begin position="739"/>
        <end position="750"/>
    </location>
</feature>
<accession>A0A6D2I5L4</accession>
<dbReference type="Gene3D" id="3.30.420.10">
    <property type="entry name" value="Ribonuclease H-like superfamily/Ribonuclease H"/>
    <property type="match status" value="1"/>
</dbReference>
<dbReference type="Pfam" id="PF13976">
    <property type="entry name" value="gag_pre-integrs"/>
    <property type="match status" value="1"/>
</dbReference>
<feature type="compositionally biased region" description="Pro residues" evidence="5">
    <location>
        <begin position="727"/>
        <end position="736"/>
    </location>
</feature>
<evidence type="ECO:0000313" key="9">
    <source>
        <dbReference type="Proteomes" id="UP000467841"/>
    </source>
</evidence>
<evidence type="ECO:0000259" key="6">
    <source>
        <dbReference type="PROSITE" id="PS50158"/>
    </source>
</evidence>